<dbReference type="CDD" id="cd00090">
    <property type="entry name" value="HTH_ARSR"/>
    <property type="match status" value="1"/>
</dbReference>
<dbReference type="Pfam" id="PF01638">
    <property type="entry name" value="HxlR"/>
    <property type="match status" value="1"/>
</dbReference>
<evidence type="ECO:0000256" key="2">
    <source>
        <dbReference type="ARBA" id="ARBA00023125"/>
    </source>
</evidence>
<dbReference type="RefSeq" id="WP_121006710.1">
    <property type="nucleotide sequence ID" value="NZ_RBXO01000001.1"/>
</dbReference>
<dbReference type="PANTHER" id="PTHR33204">
    <property type="entry name" value="TRANSCRIPTIONAL REGULATOR, MARR FAMILY"/>
    <property type="match status" value="1"/>
</dbReference>
<evidence type="ECO:0000259" key="4">
    <source>
        <dbReference type="PROSITE" id="PS51118"/>
    </source>
</evidence>
<proteinExistence type="predicted"/>
<dbReference type="Gene3D" id="1.10.10.10">
    <property type="entry name" value="Winged helix-like DNA-binding domain superfamily/Winged helix DNA-binding domain"/>
    <property type="match status" value="1"/>
</dbReference>
<dbReference type="Proteomes" id="UP000282084">
    <property type="component" value="Unassembled WGS sequence"/>
</dbReference>
<keyword evidence="3" id="KW-0804">Transcription</keyword>
<dbReference type="PANTHER" id="PTHR33204:SF37">
    <property type="entry name" value="HTH-TYPE TRANSCRIPTIONAL REGULATOR YODB"/>
    <property type="match status" value="1"/>
</dbReference>
<dbReference type="GO" id="GO:0003700">
    <property type="term" value="F:DNA-binding transcription factor activity"/>
    <property type="evidence" value="ECO:0007669"/>
    <property type="project" value="InterPro"/>
</dbReference>
<name>A0A495W0E1_9PSEU</name>
<feature type="domain" description="HTH hxlR-type" evidence="4">
    <location>
        <begin position="23"/>
        <end position="121"/>
    </location>
</feature>
<protein>
    <submittedName>
        <fullName evidence="5">HxlR family transcriptional regulator</fullName>
    </submittedName>
</protein>
<keyword evidence="2" id="KW-0238">DNA-binding</keyword>
<keyword evidence="6" id="KW-1185">Reference proteome</keyword>
<sequence>MAVGIQAEGHPGGARRDGFHSDCPGRVLFRHVANRWGVLILTALRHGPLRFAALRDGVDGISEKMLSRNLRDLVRDGLVHREVEPTTPPGVTYSLTPLGEQLAARVHGLLTWVGDHTPDVLAARRRHDEARP</sequence>
<gene>
    <name evidence="5" type="ORF">C8E97_3571</name>
</gene>
<evidence type="ECO:0000256" key="3">
    <source>
        <dbReference type="ARBA" id="ARBA00023163"/>
    </source>
</evidence>
<dbReference type="InterPro" id="IPR001845">
    <property type="entry name" value="HTH_ArsR_DNA-bd_dom"/>
</dbReference>
<comment type="caution">
    <text evidence="5">The sequence shown here is derived from an EMBL/GenBank/DDBJ whole genome shotgun (WGS) entry which is preliminary data.</text>
</comment>
<dbReference type="SUPFAM" id="SSF46785">
    <property type="entry name" value="Winged helix' DNA-binding domain"/>
    <property type="match status" value="1"/>
</dbReference>
<dbReference type="InterPro" id="IPR036388">
    <property type="entry name" value="WH-like_DNA-bd_sf"/>
</dbReference>
<dbReference type="InterPro" id="IPR036390">
    <property type="entry name" value="WH_DNA-bd_sf"/>
</dbReference>
<reference evidence="5 6" key="1">
    <citation type="submission" date="2018-10" db="EMBL/GenBank/DDBJ databases">
        <title>Sequencing the genomes of 1000 actinobacteria strains.</title>
        <authorList>
            <person name="Klenk H.-P."/>
        </authorList>
    </citation>
    <scope>NUCLEOTIDE SEQUENCE [LARGE SCALE GENOMIC DNA]</scope>
    <source>
        <strain evidence="5 6">DSM 43800</strain>
    </source>
</reference>
<evidence type="ECO:0000313" key="6">
    <source>
        <dbReference type="Proteomes" id="UP000282084"/>
    </source>
</evidence>
<dbReference type="OrthoDB" id="370168at2"/>
<dbReference type="SMART" id="SM00418">
    <property type="entry name" value="HTH_ARSR"/>
    <property type="match status" value="1"/>
</dbReference>
<dbReference type="GO" id="GO:0003677">
    <property type="term" value="F:DNA binding"/>
    <property type="evidence" value="ECO:0007669"/>
    <property type="project" value="UniProtKB-KW"/>
</dbReference>
<keyword evidence="1" id="KW-0805">Transcription regulation</keyword>
<evidence type="ECO:0000256" key="1">
    <source>
        <dbReference type="ARBA" id="ARBA00023015"/>
    </source>
</evidence>
<organism evidence="5 6">
    <name type="scientific">Saccharothrix australiensis</name>
    <dbReference type="NCBI Taxonomy" id="2072"/>
    <lineage>
        <taxon>Bacteria</taxon>
        <taxon>Bacillati</taxon>
        <taxon>Actinomycetota</taxon>
        <taxon>Actinomycetes</taxon>
        <taxon>Pseudonocardiales</taxon>
        <taxon>Pseudonocardiaceae</taxon>
        <taxon>Saccharothrix</taxon>
    </lineage>
</organism>
<dbReference type="InterPro" id="IPR002577">
    <property type="entry name" value="HTH_HxlR"/>
</dbReference>
<dbReference type="InterPro" id="IPR011991">
    <property type="entry name" value="ArsR-like_HTH"/>
</dbReference>
<accession>A0A495W0E1</accession>
<dbReference type="AlphaFoldDB" id="A0A495W0E1"/>
<dbReference type="EMBL" id="RBXO01000001">
    <property type="protein sequence ID" value="RKT54919.1"/>
    <property type="molecule type" value="Genomic_DNA"/>
</dbReference>
<evidence type="ECO:0000313" key="5">
    <source>
        <dbReference type="EMBL" id="RKT54919.1"/>
    </source>
</evidence>
<dbReference type="PROSITE" id="PS51118">
    <property type="entry name" value="HTH_HXLR"/>
    <property type="match status" value="1"/>
</dbReference>